<evidence type="ECO:0000313" key="5">
    <source>
        <dbReference type="Proteomes" id="UP001501116"/>
    </source>
</evidence>
<dbReference type="Proteomes" id="UP001501116">
    <property type="component" value="Unassembled WGS sequence"/>
</dbReference>
<evidence type="ECO:0000256" key="2">
    <source>
        <dbReference type="ARBA" id="ARBA00022857"/>
    </source>
</evidence>
<dbReference type="Gene3D" id="3.90.25.10">
    <property type="entry name" value="UDP-galactose 4-epimerase, domain 1"/>
    <property type="match status" value="1"/>
</dbReference>
<evidence type="ECO:0000256" key="1">
    <source>
        <dbReference type="ARBA" id="ARBA00006328"/>
    </source>
</evidence>
<feature type="domain" description="NmrA-like" evidence="3">
    <location>
        <begin position="6"/>
        <end position="233"/>
    </location>
</feature>
<reference evidence="4 5" key="1">
    <citation type="journal article" date="2019" name="Int. J. Syst. Evol. Microbiol.">
        <title>The Global Catalogue of Microorganisms (GCM) 10K type strain sequencing project: providing services to taxonomists for standard genome sequencing and annotation.</title>
        <authorList>
            <consortium name="The Broad Institute Genomics Platform"/>
            <consortium name="The Broad Institute Genome Sequencing Center for Infectious Disease"/>
            <person name="Wu L."/>
            <person name="Ma J."/>
        </authorList>
    </citation>
    <scope>NUCLEOTIDE SEQUENCE [LARGE SCALE GENOMIC DNA]</scope>
    <source>
        <strain evidence="4 5">JCM 14545</strain>
    </source>
</reference>
<proteinExistence type="inferred from homology"/>
<comment type="caution">
    <text evidence="4">The sequence shown here is derived from an EMBL/GenBank/DDBJ whole genome shotgun (WGS) entry which is preliminary data.</text>
</comment>
<dbReference type="PANTHER" id="PTHR42748:SF7">
    <property type="entry name" value="NMRA LIKE REDOX SENSOR 1-RELATED"/>
    <property type="match status" value="1"/>
</dbReference>
<dbReference type="PANTHER" id="PTHR42748">
    <property type="entry name" value="NITROGEN METABOLITE REPRESSION PROTEIN NMRA FAMILY MEMBER"/>
    <property type="match status" value="1"/>
</dbReference>
<name>A0ABN2QLF5_9PSEU</name>
<dbReference type="EMBL" id="BAAANN010000007">
    <property type="protein sequence ID" value="GAA1953349.1"/>
    <property type="molecule type" value="Genomic_DNA"/>
</dbReference>
<evidence type="ECO:0000259" key="3">
    <source>
        <dbReference type="Pfam" id="PF05368"/>
    </source>
</evidence>
<keyword evidence="2" id="KW-0521">NADP</keyword>
<gene>
    <name evidence="4" type="ORF">GCM10009754_23210</name>
</gene>
<keyword evidence="5" id="KW-1185">Reference proteome</keyword>
<dbReference type="InterPro" id="IPR036291">
    <property type="entry name" value="NAD(P)-bd_dom_sf"/>
</dbReference>
<organism evidence="4 5">
    <name type="scientific">Amycolatopsis minnesotensis</name>
    <dbReference type="NCBI Taxonomy" id="337894"/>
    <lineage>
        <taxon>Bacteria</taxon>
        <taxon>Bacillati</taxon>
        <taxon>Actinomycetota</taxon>
        <taxon>Actinomycetes</taxon>
        <taxon>Pseudonocardiales</taxon>
        <taxon>Pseudonocardiaceae</taxon>
        <taxon>Amycolatopsis</taxon>
    </lineage>
</organism>
<accession>A0ABN2QLF5</accession>
<protein>
    <submittedName>
        <fullName evidence="4">NmrA/HSCARG family protein</fullName>
    </submittedName>
</protein>
<comment type="similarity">
    <text evidence="1">Belongs to the NmrA-type oxidoreductase family.</text>
</comment>
<dbReference type="InterPro" id="IPR008030">
    <property type="entry name" value="NmrA-like"/>
</dbReference>
<dbReference type="RefSeq" id="WP_344416606.1">
    <property type="nucleotide sequence ID" value="NZ_BAAANN010000007.1"/>
</dbReference>
<dbReference type="SUPFAM" id="SSF51735">
    <property type="entry name" value="NAD(P)-binding Rossmann-fold domains"/>
    <property type="match status" value="1"/>
</dbReference>
<sequence>MNGNDRIVVVTGATGQQGGAVTTRLLADGWRVRAITRDPAAAKARELAAAGAEVVAADQLDRDSLAPPMRGAYGVFSVQAGPMAPGQDEYASGKNVIDAAREADVEHIVYSSGADAERTSSFGLQPAKWALEQYLGDDATILRPASFMENLVHPVWGLHDGKLTTAIRGDLRQPLIALDDIAAFTALALANPGDFRETLELAGDVRTPIEQAAAMAEMTGLPITYEPVPLDAIRARSETGARGFELLNSGEVGSRADVAALRARHPGLLTFDGWLAAKGAALVKRAAS</sequence>
<evidence type="ECO:0000313" key="4">
    <source>
        <dbReference type="EMBL" id="GAA1953349.1"/>
    </source>
</evidence>
<dbReference type="InterPro" id="IPR051164">
    <property type="entry name" value="NmrA-like_oxidored"/>
</dbReference>
<dbReference type="Pfam" id="PF05368">
    <property type="entry name" value="NmrA"/>
    <property type="match status" value="1"/>
</dbReference>
<dbReference type="Gene3D" id="3.40.50.720">
    <property type="entry name" value="NAD(P)-binding Rossmann-like Domain"/>
    <property type="match status" value="1"/>
</dbReference>